<gene>
    <name evidence="1" type="ORF">CFP56_003818</name>
</gene>
<dbReference type="InterPro" id="IPR003832">
    <property type="entry name" value="DUF212"/>
</dbReference>
<accession>A0AAW0IJ42</accession>
<dbReference type="PANTHER" id="PTHR31446">
    <property type="entry name" value="ACID PHOSPHATASE/VANADIUM-DEPENDENT HALOPEROXIDASE-RELATED PROTEIN"/>
    <property type="match status" value="1"/>
</dbReference>
<comment type="caution">
    <text evidence="1">The sequence shown here is derived from an EMBL/GenBank/DDBJ whole genome shotgun (WGS) entry which is preliminary data.</text>
</comment>
<evidence type="ECO:0008006" key="3">
    <source>
        <dbReference type="Google" id="ProtNLM"/>
    </source>
</evidence>
<dbReference type="EMBL" id="PKMF04001130">
    <property type="protein sequence ID" value="KAK7814138.1"/>
    <property type="molecule type" value="Genomic_DNA"/>
</dbReference>
<name>A0AAW0IJ42_QUESU</name>
<sequence length="117" mass="12304">MRLREYSSRISSLQIARTVIGSSSSDVLVAAGISAAIGQLSKPFTSVLLYGKDLDFKAAFQAGGFPSTHSSVLSALYSTSGLSDSIFGLTVVYAGLIMYDAQKVGGKFSGPQSRKWA</sequence>
<keyword evidence="2" id="KW-1185">Reference proteome</keyword>
<dbReference type="AlphaFoldDB" id="A0AAW0IJ42"/>
<protein>
    <recommendedName>
        <fullName evidence="3">Acid phosphatase/vanadium-dependent haloperoxidase-related protein</fullName>
    </recommendedName>
</protein>
<evidence type="ECO:0000313" key="2">
    <source>
        <dbReference type="Proteomes" id="UP000237347"/>
    </source>
</evidence>
<evidence type="ECO:0000313" key="1">
    <source>
        <dbReference type="EMBL" id="KAK7814138.1"/>
    </source>
</evidence>
<dbReference type="Proteomes" id="UP000237347">
    <property type="component" value="Unassembled WGS sequence"/>
</dbReference>
<dbReference type="PANTHER" id="PTHR31446:SF2">
    <property type="entry name" value="ACID PHOSPHATASE_VANADIUM-DEPENDENT HALOPEROXIDASE-RELATED PROTEIN"/>
    <property type="match status" value="1"/>
</dbReference>
<proteinExistence type="predicted"/>
<organism evidence="1 2">
    <name type="scientific">Quercus suber</name>
    <name type="common">Cork oak</name>
    <dbReference type="NCBI Taxonomy" id="58331"/>
    <lineage>
        <taxon>Eukaryota</taxon>
        <taxon>Viridiplantae</taxon>
        <taxon>Streptophyta</taxon>
        <taxon>Embryophyta</taxon>
        <taxon>Tracheophyta</taxon>
        <taxon>Spermatophyta</taxon>
        <taxon>Magnoliopsida</taxon>
        <taxon>eudicotyledons</taxon>
        <taxon>Gunneridae</taxon>
        <taxon>Pentapetalae</taxon>
        <taxon>rosids</taxon>
        <taxon>fabids</taxon>
        <taxon>Fagales</taxon>
        <taxon>Fagaceae</taxon>
        <taxon>Quercus</taxon>
    </lineage>
</organism>
<reference evidence="1 2" key="1">
    <citation type="journal article" date="2018" name="Sci. Data">
        <title>The draft genome sequence of cork oak.</title>
        <authorList>
            <person name="Ramos A.M."/>
            <person name="Usie A."/>
            <person name="Barbosa P."/>
            <person name="Barros P.M."/>
            <person name="Capote T."/>
            <person name="Chaves I."/>
            <person name="Simoes F."/>
            <person name="Abreu I."/>
            <person name="Carrasquinho I."/>
            <person name="Faro C."/>
            <person name="Guimaraes J.B."/>
            <person name="Mendonca D."/>
            <person name="Nobrega F."/>
            <person name="Rodrigues L."/>
            <person name="Saibo N.J.M."/>
            <person name="Varela M.C."/>
            <person name="Egas C."/>
            <person name="Matos J."/>
            <person name="Miguel C.M."/>
            <person name="Oliveira M.M."/>
            <person name="Ricardo C.P."/>
            <person name="Goncalves S."/>
        </authorList>
    </citation>
    <scope>NUCLEOTIDE SEQUENCE [LARGE SCALE GENOMIC DNA]</scope>
    <source>
        <strain evidence="2">cv. HL8</strain>
    </source>
</reference>
<dbReference type="Pfam" id="PF02681">
    <property type="entry name" value="DUF212"/>
    <property type="match status" value="1"/>
</dbReference>